<dbReference type="EMBL" id="FWWW01000075">
    <property type="protein sequence ID" value="SMB97147.1"/>
    <property type="molecule type" value="Genomic_DNA"/>
</dbReference>
<dbReference type="STRING" id="645990.SAMN00120144_0303"/>
<dbReference type="Pfam" id="PF13671">
    <property type="entry name" value="AAA_33"/>
    <property type="match status" value="1"/>
</dbReference>
<reference evidence="1 2" key="1">
    <citation type="submission" date="2017-04" db="EMBL/GenBank/DDBJ databases">
        <authorList>
            <person name="Afonso C.L."/>
            <person name="Miller P.J."/>
            <person name="Scott M.A."/>
            <person name="Spackman E."/>
            <person name="Goraichik I."/>
            <person name="Dimitrov K.M."/>
            <person name="Suarez D.L."/>
            <person name="Swayne D.E."/>
        </authorList>
    </citation>
    <scope>NUCLEOTIDE SEQUENCE [LARGE SCALE GENOMIC DNA]</scope>
    <source>
        <strain evidence="1 2">DSM 11622</strain>
    </source>
</reference>
<dbReference type="AlphaFoldDB" id="A0A1W1VUU3"/>
<dbReference type="PANTHER" id="PTHR39206">
    <property type="entry name" value="SLL8004 PROTEIN"/>
    <property type="match status" value="1"/>
</dbReference>
<evidence type="ECO:0000313" key="2">
    <source>
        <dbReference type="Proteomes" id="UP000192266"/>
    </source>
</evidence>
<sequence length="206" mass="23255">MLRIRPRRPVNNTFPLMKRLYIIAGCNGAGKTTAAFAMLPGLLDCHEFVNADEIARGLSPFQPEAVSVQAGRLMLTRLQDLVAAGESFALETTLATRIYLPFIKMARAKGYHVSLFFFWLDSPDSAVQRVRIRVQEGGHSIPEAVIRRRYEGGLRQFFSHYRSTVDKWVFLDNSNGIGQVIARGTSSEEVVLDSKLWQHLTITYHD</sequence>
<name>A0A1W1VUU3_9BACT</name>
<dbReference type="Gene3D" id="3.40.50.300">
    <property type="entry name" value="P-loop containing nucleotide triphosphate hydrolases"/>
    <property type="match status" value="1"/>
</dbReference>
<organism evidence="1 2">
    <name type="scientific">Hymenobacter roseosalivarius DSM 11622</name>
    <dbReference type="NCBI Taxonomy" id="645990"/>
    <lineage>
        <taxon>Bacteria</taxon>
        <taxon>Pseudomonadati</taxon>
        <taxon>Bacteroidota</taxon>
        <taxon>Cytophagia</taxon>
        <taxon>Cytophagales</taxon>
        <taxon>Hymenobacteraceae</taxon>
        <taxon>Hymenobacter</taxon>
    </lineage>
</organism>
<accession>A0A1W1VUU3</accession>
<proteinExistence type="predicted"/>
<gene>
    <name evidence="1" type="ORF">SAMN00120144_0303</name>
</gene>
<protein>
    <submittedName>
        <fullName evidence="1">Uncharacterized protein</fullName>
    </submittedName>
</protein>
<keyword evidence="2" id="KW-1185">Reference proteome</keyword>
<dbReference type="PANTHER" id="PTHR39206:SF1">
    <property type="entry name" value="SLL8004 PROTEIN"/>
    <property type="match status" value="1"/>
</dbReference>
<dbReference type="SUPFAM" id="SSF52540">
    <property type="entry name" value="P-loop containing nucleoside triphosphate hydrolases"/>
    <property type="match status" value="1"/>
</dbReference>
<dbReference type="InterPro" id="IPR027417">
    <property type="entry name" value="P-loop_NTPase"/>
</dbReference>
<dbReference type="Proteomes" id="UP000192266">
    <property type="component" value="Unassembled WGS sequence"/>
</dbReference>
<evidence type="ECO:0000313" key="1">
    <source>
        <dbReference type="EMBL" id="SMB97147.1"/>
    </source>
</evidence>